<accession>A0A165HMW6</accession>
<feature type="compositionally biased region" description="Low complexity" evidence="1">
    <location>
        <begin position="192"/>
        <end position="210"/>
    </location>
</feature>
<dbReference type="Pfam" id="PF04882">
    <property type="entry name" value="Peroxin-3"/>
    <property type="match status" value="1"/>
</dbReference>
<evidence type="ECO:0008006" key="4">
    <source>
        <dbReference type="Google" id="ProtNLM"/>
    </source>
</evidence>
<name>A0A165HMW6_EXIGL</name>
<evidence type="ECO:0000313" key="3">
    <source>
        <dbReference type="Proteomes" id="UP000077266"/>
    </source>
</evidence>
<dbReference type="GO" id="GO:0005778">
    <property type="term" value="C:peroxisomal membrane"/>
    <property type="evidence" value="ECO:0007669"/>
    <property type="project" value="InterPro"/>
</dbReference>
<feature type="region of interest" description="Disordered" evidence="1">
    <location>
        <begin position="148"/>
        <end position="210"/>
    </location>
</feature>
<evidence type="ECO:0000313" key="2">
    <source>
        <dbReference type="EMBL" id="KZV92205.1"/>
    </source>
</evidence>
<feature type="compositionally biased region" description="Polar residues" evidence="1">
    <location>
        <begin position="155"/>
        <end position="168"/>
    </location>
</feature>
<protein>
    <recommendedName>
        <fullName evidence="4">Peroxin-3</fullName>
    </recommendedName>
</protein>
<keyword evidence="3" id="KW-1185">Reference proteome</keyword>
<dbReference type="GO" id="GO:0045046">
    <property type="term" value="P:protein import into peroxisome membrane"/>
    <property type="evidence" value="ECO:0007669"/>
    <property type="project" value="TreeGrafter"/>
</dbReference>
<dbReference type="EMBL" id="KV426012">
    <property type="protein sequence ID" value="KZV92205.1"/>
    <property type="molecule type" value="Genomic_DNA"/>
</dbReference>
<dbReference type="InParanoid" id="A0A165HMW6"/>
<dbReference type="PANTHER" id="PTHR28080">
    <property type="entry name" value="PEROXISOMAL BIOGENESIS FACTOR 3"/>
    <property type="match status" value="1"/>
</dbReference>
<feature type="compositionally biased region" description="Low complexity" evidence="1">
    <location>
        <begin position="169"/>
        <end position="181"/>
    </location>
</feature>
<dbReference type="AlphaFoldDB" id="A0A165HMW6"/>
<sequence length="526" mass="57236">MLASIRKFVYDRRRGLALTAGIAGSVYLAGRYVLARLEEIRDKVMQDRAARDNLRRRFVKNQEDIAFTVLALLPPLGTHVLEAMDVERLTLDLKNLSSSRSSSAPLLDVPIPASTNLDDDARSEASSSAVGDTAQSWVDQFNSQSTASLGVEQQDVGSSTVQLNIPQHSSNSSGNVESASGDSPRSTDLSMSGSMLSEQSEASSVSSSSTTARSKADLWRDVKITTFARTLTIAYSTTLLTLLTHIQLSLLGRHKYVASVRALDRESQAVFGAASSAMLFDFTLPQSQQEQEDKDNEEEDEPELTEEIERRYLTLSWWLLNEGWREVASRVRGAVESVFDPVSLKTQLSIDDLALLIRAVRSRIETHDNFLPALFPPTQSDLARVLGASTTFATSTSSSEALLHDLLSETRTRLASADFTLVLRAALEASAEGTLLASLERDLFQPETGEDAEHQLQSAFGPPLGSSSRRRTVRLASLLPGIARWAHGALGGYPNELVDAVAGLHEVEVFSAIVYSAYDDELVAGA</sequence>
<evidence type="ECO:0000256" key="1">
    <source>
        <dbReference type="SAM" id="MobiDB-lite"/>
    </source>
</evidence>
<feature type="region of interest" description="Disordered" evidence="1">
    <location>
        <begin position="98"/>
        <end position="132"/>
    </location>
</feature>
<feature type="region of interest" description="Disordered" evidence="1">
    <location>
        <begin position="286"/>
        <end position="305"/>
    </location>
</feature>
<dbReference type="InterPro" id="IPR006966">
    <property type="entry name" value="Peroxin-3"/>
</dbReference>
<reference evidence="2 3" key="1">
    <citation type="journal article" date="2016" name="Mol. Biol. Evol.">
        <title>Comparative Genomics of Early-Diverging Mushroom-Forming Fungi Provides Insights into the Origins of Lignocellulose Decay Capabilities.</title>
        <authorList>
            <person name="Nagy L.G."/>
            <person name="Riley R."/>
            <person name="Tritt A."/>
            <person name="Adam C."/>
            <person name="Daum C."/>
            <person name="Floudas D."/>
            <person name="Sun H."/>
            <person name="Yadav J.S."/>
            <person name="Pangilinan J."/>
            <person name="Larsson K.H."/>
            <person name="Matsuura K."/>
            <person name="Barry K."/>
            <person name="Labutti K."/>
            <person name="Kuo R."/>
            <person name="Ohm R.A."/>
            <person name="Bhattacharya S.S."/>
            <person name="Shirouzu T."/>
            <person name="Yoshinaga Y."/>
            <person name="Martin F.M."/>
            <person name="Grigoriev I.V."/>
            <person name="Hibbett D.S."/>
        </authorList>
    </citation>
    <scope>NUCLEOTIDE SEQUENCE [LARGE SCALE GENOMIC DNA]</scope>
    <source>
        <strain evidence="2 3">HHB12029</strain>
    </source>
</reference>
<organism evidence="2 3">
    <name type="scientific">Exidia glandulosa HHB12029</name>
    <dbReference type="NCBI Taxonomy" id="1314781"/>
    <lineage>
        <taxon>Eukaryota</taxon>
        <taxon>Fungi</taxon>
        <taxon>Dikarya</taxon>
        <taxon>Basidiomycota</taxon>
        <taxon>Agaricomycotina</taxon>
        <taxon>Agaricomycetes</taxon>
        <taxon>Auriculariales</taxon>
        <taxon>Exidiaceae</taxon>
        <taxon>Exidia</taxon>
    </lineage>
</organism>
<dbReference type="Proteomes" id="UP000077266">
    <property type="component" value="Unassembled WGS sequence"/>
</dbReference>
<gene>
    <name evidence="2" type="ORF">EXIGLDRAFT_647477</name>
</gene>
<dbReference type="GO" id="GO:0030674">
    <property type="term" value="F:protein-macromolecule adaptor activity"/>
    <property type="evidence" value="ECO:0007669"/>
    <property type="project" value="TreeGrafter"/>
</dbReference>
<dbReference type="OrthoDB" id="45930at2759"/>
<feature type="compositionally biased region" description="Acidic residues" evidence="1">
    <location>
        <begin position="290"/>
        <end position="305"/>
    </location>
</feature>
<proteinExistence type="predicted"/>
<dbReference type="PANTHER" id="PTHR28080:SF1">
    <property type="entry name" value="PEROXISOMAL BIOGENESIS FACTOR 3"/>
    <property type="match status" value="1"/>
</dbReference>
<dbReference type="STRING" id="1314781.A0A165HMW6"/>